<organism evidence="1 2">
    <name type="scientific">Candidatus Olsenella excrementavium</name>
    <dbReference type="NCBI Taxonomy" id="2838709"/>
    <lineage>
        <taxon>Bacteria</taxon>
        <taxon>Bacillati</taxon>
        <taxon>Actinomycetota</taxon>
        <taxon>Coriobacteriia</taxon>
        <taxon>Coriobacteriales</taxon>
        <taxon>Atopobiaceae</taxon>
        <taxon>Olsenella</taxon>
    </lineage>
</organism>
<gene>
    <name evidence="1" type="ORF">IAA42_02670</name>
</gene>
<evidence type="ECO:0000313" key="1">
    <source>
        <dbReference type="EMBL" id="HIY79322.1"/>
    </source>
</evidence>
<reference evidence="1" key="1">
    <citation type="journal article" date="2021" name="PeerJ">
        <title>Extensive microbial diversity within the chicken gut microbiome revealed by metagenomics and culture.</title>
        <authorList>
            <person name="Gilroy R."/>
            <person name="Ravi A."/>
            <person name="Getino M."/>
            <person name="Pursley I."/>
            <person name="Horton D.L."/>
            <person name="Alikhan N.F."/>
            <person name="Baker D."/>
            <person name="Gharbi K."/>
            <person name="Hall N."/>
            <person name="Watson M."/>
            <person name="Adriaenssens E.M."/>
            <person name="Foster-Nyarko E."/>
            <person name="Jarju S."/>
            <person name="Secka A."/>
            <person name="Antonio M."/>
            <person name="Oren A."/>
            <person name="Chaudhuri R.R."/>
            <person name="La Ragione R."/>
            <person name="Hildebrand F."/>
            <person name="Pallen M.J."/>
        </authorList>
    </citation>
    <scope>NUCLEOTIDE SEQUENCE</scope>
    <source>
        <strain evidence="1">ChiHjej10B9-743</strain>
    </source>
</reference>
<reference evidence="1" key="2">
    <citation type="submission" date="2021-04" db="EMBL/GenBank/DDBJ databases">
        <authorList>
            <person name="Gilroy R."/>
        </authorList>
    </citation>
    <scope>NUCLEOTIDE SEQUENCE</scope>
    <source>
        <strain evidence="1">ChiHjej10B9-743</strain>
    </source>
</reference>
<comment type="caution">
    <text evidence="1">The sequence shown here is derived from an EMBL/GenBank/DDBJ whole genome shotgun (WGS) entry which is preliminary data.</text>
</comment>
<sequence>MGLSVGFDSSLRYWLTKTADEALPEPATAGAFRQAEATAALVKEGTLPFGPEPGRPLHLVVSDPSLKHRIRGCCVHVCRINLPPGSFRSLPQGNIVSSPELTFLQMASTASLWQLIEIGNYLCSTFSISSEGRGYTGEREPLVSTRLLGEFLDSLPPNTYGANKAREALEYVVELTASPKESQLAMHYRMSPELGGRGPINISANQAIRIDEHGQRLLDSGHLVGDLFLPDFGCDLEFDSIEFHTGRFRLDHTQARRNVLETMGIKTVSATEGQINRIEKLDDFTWLLEERLGIPHPAPTREQRLAQIDLFDWLNDPQRTLF</sequence>
<dbReference type="Proteomes" id="UP000824133">
    <property type="component" value="Unassembled WGS sequence"/>
</dbReference>
<evidence type="ECO:0000313" key="2">
    <source>
        <dbReference type="Proteomes" id="UP000824133"/>
    </source>
</evidence>
<accession>A0A9D2CHN9</accession>
<proteinExistence type="predicted"/>
<protein>
    <submittedName>
        <fullName evidence="1">Uncharacterized protein</fullName>
    </submittedName>
</protein>
<name>A0A9D2CHN9_9ACTN</name>
<dbReference type="EMBL" id="DXCP01000017">
    <property type="protein sequence ID" value="HIY79322.1"/>
    <property type="molecule type" value="Genomic_DNA"/>
</dbReference>
<dbReference type="AlphaFoldDB" id="A0A9D2CHN9"/>